<feature type="compositionally biased region" description="Polar residues" evidence="1">
    <location>
        <begin position="96"/>
        <end position="106"/>
    </location>
</feature>
<evidence type="ECO:0000313" key="2">
    <source>
        <dbReference type="EMBL" id="KNC82069.1"/>
    </source>
</evidence>
<accession>A0A0L0FZP8</accession>
<reference evidence="2 3" key="1">
    <citation type="submission" date="2011-02" db="EMBL/GenBank/DDBJ databases">
        <title>The Genome Sequence of Sphaeroforma arctica JP610.</title>
        <authorList>
            <consortium name="The Broad Institute Genome Sequencing Platform"/>
            <person name="Russ C."/>
            <person name="Cuomo C."/>
            <person name="Young S.K."/>
            <person name="Zeng Q."/>
            <person name="Gargeya S."/>
            <person name="Alvarado L."/>
            <person name="Berlin A."/>
            <person name="Chapman S.B."/>
            <person name="Chen Z."/>
            <person name="Freedman E."/>
            <person name="Gellesch M."/>
            <person name="Goldberg J."/>
            <person name="Griggs A."/>
            <person name="Gujja S."/>
            <person name="Heilman E."/>
            <person name="Heiman D."/>
            <person name="Howarth C."/>
            <person name="Mehta T."/>
            <person name="Neiman D."/>
            <person name="Pearson M."/>
            <person name="Roberts A."/>
            <person name="Saif S."/>
            <person name="Shea T."/>
            <person name="Shenoy N."/>
            <person name="Sisk P."/>
            <person name="Stolte C."/>
            <person name="Sykes S."/>
            <person name="White J."/>
            <person name="Yandava C."/>
            <person name="Burger G."/>
            <person name="Gray M.W."/>
            <person name="Holland P.W.H."/>
            <person name="King N."/>
            <person name="Lang F.B.F."/>
            <person name="Roger A.J."/>
            <person name="Ruiz-Trillo I."/>
            <person name="Haas B."/>
            <person name="Nusbaum C."/>
            <person name="Birren B."/>
        </authorList>
    </citation>
    <scope>NUCLEOTIDE SEQUENCE [LARGE SCALE GENOMIC DNA]</scope>
    <source>
        <strain evidence="2 3">JP610</strain>
    </source>
</reference>
<dbReference type="AlphaFoldDB" id="A0A0L0FZP8"/>
<protein>
    <submittedName>
        <fullName evidence="2">Uncharacterized protein</fullName>
    </submittedName>
</protein>
<feature type="region of interest" description="Disordered" evidence="1">
    <location>
        <begin position="96"/>
        <end position="143"/>
    </location>
</feature>
<proteinExistence type="predicted"/>
<gene>
    <name evidence="2" type="ORF">SARC_05641</name>
</gene>
<sequence length="143" mass="15679">MRELPEPAGDTLNPEQASSALDQELDLAIAEYAGELKRFSDVFDTTASLLPFQEVPLEEVARALAATPTTENDVHARSWAAAVSTPDKFTYRVSEGTTTFDQQTTENEARHTHAANNSHRGSGSRGRDRSVFAIKSRGSKTWL</sequence>
<evidence type="ECO:0000313" key="3">
    <source>
        <dbReference type="Proteomes" id="UP000054560"/>
    </source>
</evidence>
<dbReference type="EMBL" id="KQ241963">
    <property type="protein sequence ID" value="KNC82069.1"/>
    <property type="molecule type" value="Genomic_DNA"/>
</dbReference>
<dbReference type="Proteomes" id="UP000054560">
    <property type="component" value="Unassembled WGS sequence"/>
</dbReference>
<evidence type="ECO:0000256" key="1">
    <source>
        <dbReference type="SAM" id="MobiDB-lite"/>
    </source>
</evidence>
<dbReference type="GeneID" id="25906145"/>
<name>A0A0L0FZP8_9EUKA</name>
<dbReference type="RefSeq" id="XP_014155971.1">
    <property type="nucleotide sequence ID" value="XM_014300496.1"/>
</dbReference>
<keyword evidence="3" id="KW-1185">Reference proteome</keyword>
<organism evidence="2 3">
    <name type="scientific">Sphaeroforma arctica JP610</name>
    <dbReference type="NCBI Taxonomy" id="667725"/>
    <lineage>
        <taxon>Eukaryota</taxon>
        <taxon>Ichthyosporea</taxon>
        <taxon>Ichthyophonida</taxon>
        <taxon>Sphaeroforma</taxon>
    </lineage>
</organism>